<evidence type="ECO:0000313" key="3">
    <source>
        <dbReference type="Proteomes" id="UP000816034"/>
    </source>
</evidence>
<name>A0AA88GTL6_NAELO</name>
<gene>
    <name evidence="2" type="ORF">C9374_003192</name>
</gene>
<keyword evidence="3" id="KW-1185">Reference proteome</keyword>
<dbReference type="Gene3D" id="2.120.10.80">
    <property type="entry name" value="Kelch-type beta propeller"/>
    <property type="match status" value="1"/>
</dbReference>
<dbReference type="AlphaFoldDB" id="A0AA88GTL6"/>
<feature type="compositionally biased region" description="Low complexity" evidence="1">
    <location>
        <begin position="76"/>
        <end position="95"/>
    </location>
</feature>
<dbReference type="EMBL" id="PYSW02000017">
    <property type="protein sequence ID" value="KAG2386043.1"/>
    <property type="molecule type" value="Genomic_DNA"/>
</dbReference>
<feature type="compositionally biased region" description="Basic and acidic residues" evidence="1">
    <location>
        <begin position="59"/>
        <end position="68"/>
    </location>
</feature>
<dbReference type="SUPFAM" id="SSF117281">
    <property type="entry name" value="Kelch motif"/>
    <property type="match status" value="1"/>
</dbReference>
<proteinExistence type="predicted"/>
<sequence>MQNDRPIIENESSVPSTSNSSVASSSQFSADVFSSGSNSNNTSNSSSPTTTQNRRRRVVFVDEMKDENWSDDDGDLLLNDSSYDSHGSNRSSSGGDDSDHEHKHVRFNEKVRVREERPIDSYSEQEFIDDPLLMSDNTLLDKEANTKGNPVAIRKLSVRKISLESMVKGNRVYVSEKLFHELRKQAFYERYSVESVTFSSNPSRQEIIYLLLSSRGKRYVYHCLPEQYEAANSKKKKSFMKKNMKTIALNFFQRESLEVDEFDEVTIESSYLEWDVEERLCPDFYSFTFGNRTKVAVLESIVFTVKYEEDIIGLLKLRNNSLNSKLDENTLKEQFSNFVKVNYIGHIFGKNQTIGLDYSSMNKHSKKTKSCVEFFVSNLYFARNEIAHFGVITSNTAVDIVISQPNKNFLDREVIFKEQPTLLMKIAPLSHTSDAKFDCAFCSTSLIETNQLSHTDTQNLVLYARIFPSSVLYRVILRDMDEDKILIGKYQRQTCGVGIGQEIPVRFFFMDPSKCREKTNDEINCEIRDKSNPYYSHPHYDFKTYTISKELPLYSEKCFRSLQTITFKLDDLSGSAVSFSTLLGYIYYFYHYHYFEIGHDIVFSLGYLKLKLKVISINGQSVLSSARGGHYGGFIGNDTLCYFEKSRAFEFKSIPSHDLIELQQSIHLFDGSLTTDSDDDSFFVNSMCPEKRQPQCFEIQYHSNRPSTIGIVYQYNTREKFDIATRLNKSLQFSKIIRFTCYENSSPFRHMVINLDQMIIELFDTHARLIEAVGQEIIDTSFDFGESEFFTVPEWRSHFFNNRLQRATFSDIALHCSCSLYMDKFIIMHGGCEQSQNMELKTTKSILIYSLKDRRLLKVELEDQEPFIYTLSLCHHVSHIYGKDTLILYGGLSYDPQQKKYSSMNNLFSLNLRTLEWKYIETRNEGPSVYHMTSIQSQDSLFICGGVHSSTKVTEYPFIWELNLYTLFWRKLSIEEPFEDSNIGCYCRSLLKFCPNTSQLVFLQIRREPKDEHYDSNYYKLSKLQKGSRHLRIRKITVILDKSPLKAYSKWKIVSSSLHGPLISSENYTFQDLVFSFEM</sequence>
<dbReference type="Proteomes" id="UP000816034">
    <property type="component" value="Unassembled WGS sequence"/>
</dbReference>
<feature type="compositionally biased region" description="Basic and acidic residues" evidence="1">
    <location>
        <begin position="97"/>
        <end position="106"/>
    </location>
</feature>
<reference evidence="2 3" key="1">
    <citation type="journal article" date="2018" name="BMC Genomics">
        <title>The genome of Naegleria lovaniensis, the basis for a comparative approach to unravel pathogenicity factors of the human pathogenic amoeba N. fowleri.</title>
        <authorList>
            <person name="Liechti N."/>
            <person name="Schurch N."/>
            <person name="Bruggmann R."/>
            <person name="Wittwer M."/>
        </authorList>
    </citation>
    <scope>NUCLEOTIDE SEQUENCE [LARGE SCALE GENOMIC DNA]</scope>
    <source>
        <strain evidence="2 3">ATCC 30569</strain>
    </source>
</reference>
<protein>
    <submittedName>
        <fullName evidence="2">Uncharacterized protein</fullName>
    </submittedName>
</protein>
<feature type="region of interest" description="Disordered" evidence="1">
    <location>
        <begin position="1"/>
        <end position="106"/>
    </location>
</feature>
<organism evidence="2 3">
    <name type="scientific">Naegleria lovaniensis</name>
    <name type="common">Amoeba</name>
    <dbReference type="NCBI Taxonomy" id="51637"/>
    <lineage>
        <taxon>Eukaryota</taxon>
        <taxon>Discoba</taxon>
        <taxon>Heterolobosea</taxon>
        <taxon>Tetramitia</taxon>
        <taxon>Eutetramitia</taxon>
        <taxon>Vahlkampfiidae</taxon>
        <taxon>Naegleria</taxon>
    </lineage>
</organism>
<feature type="compositionally biased region" description="Low complexity" evidence="1">
    <location>
        <begin position="12"/>
        <end position="52"/>
    </location>
</feature>
<dbReference type="GeneID" id="68095647"/>
<comment type="caution">
    <text evidence="2">The sequence shown here is derived from an EMBL/GenBank/DDBJ whole genome shotgun (WGS) entry which is preliminary data.</text>
</comment>
<evidence type="ECO:0000256" key="1">
    <source>
        <dbReference type="SAM" id="MobiDB-lite"/>
    </source>
</evidence>
<dbReference type="InterPro" id="IPR015915">
    <property type="entry name" value="Kelch-typ_b-propeller"/>
</dbReference>
<dbReference type="RefSeq" id="XP_044550036.1">
    <property type="nucleotide sequence ID" value="XM_044692693.1"/>
</dbReference>
<accession>A0AA88GTL6</accession>
<evidence type="ECO:0000313" key="2">
    <source>
        <dbReference type="EMBL" id="KAG2386043.1"/>
    </source>
</evidence>